<organism evidence="2">
    <name type="scientific">viral metagenome</name>
    <dbReference type="NCBI Taxonomy" id="1070528"/>
    <lineage>
        <taxon>unclassified sequences</taxon>
        <taxon>metagenomes</taxon>
        <taxon>organismal metagenomes</taxon>
    </lineage>
</organism>
<evidence type="ECO:0000313" key="1">
    <source>
        <dbReference type="EMBL" id="QJB01216.1"/>
    </source>
</evidence>
<evidence type="ECO:0000313" key="2">
    <source>
        <dbReference type="EMBL" id="QJB05176.1"/>
    </source>
</evidence>
<accession>A0A6M3MIA9</accession>
<gene>
    <name evidence="1" type="ORF">MM171A00126_0056</name>
    <name evidence="2" type="ORF">MM171B00120_0072</name>
</gene>
<sequence>METIYTHRPTGRTYSLARTSAEFAILHHLTGGTKFVRRGDLADGNTWSMKP</sequence>
<proteinExistence type="predicted"/>
<dbReference type="AlphaFoldDB" id="A0A6M3MIA9"/>
<dbReference type="EMBL" id="MT143895">
    <property type="protein sequence ID" value="QJB05176.1"/>
    <property type="molecule type" value="Genomic_DNA"/>
</dbReference>
<dbReference type="EMBL" id="MT143706">
    <property type="protein sequence ID" value="QJB01216.1"/>
    <property type="molecule type" value="Genomic_DNA"/>
</dbReference>
<reference evidence="2" key="1">
    <citation type="submission" date="2020-03" db="EMBL/GenBank/DDBJ databases">
        <title>The deep terrestrial virosphere.</title>
        <authorList>
            <person name="Holmfeldt K."/>
            <person name="Nilsson E."/>
            <person name="Simone D."/>
            <person name="Lopez-Fernandez M."/>
            <person name="Wu X."/>
            <person name="de Brujin I."/>
            <person name="Lundin D."/>
            <person name="Andersson A."/>
            <person name="Bertilsson S."/>
            <person name="Dopson M."/>
        </authorList>
    </citation>
    <scope>NUCLEOTIDE SEQUENCE</scope>
    <source>
        <strain evidence="1">MM171A00126</strain>
        <strain evidence="2">MM171B00120</strain>
    </source>
</reference>
<name>A0A6M3MIA9_9ZZZZ</name>
<protein>
    <submittedName>
        <fullName evidence="2">Uncharacterized protein</fullName>
    </submittedName>
</protein>